<gene>
    <name evidence="3" type="ORF">SAMN05216177_1267</name>
</gene>
<keyword evidence="4" id="KW-1185">Reference proteome</keyword>
<sequence length="160" mass="17394">MRLIVVCLLVAVLAGCASSGRNFNAQNLAQLEPGRTTFDQTRQLLGAPPVQTVLAPSGNSVSYWRFIRVNGFSGNTSITEAGLVFTPGGTFVRILQLQNIDLSQADRHRLMVLPAASSSSVPASQAQPGVSREQQLQELQNTQGLSYDEYQRRYKAINGQ</sequence>
<name>A0A1I5Z634_9GAMM</name>
<dbReference type="Proteomes" id="UP000182025">
    <property type="component" value="Unassembled WGS sequence"/>
</dbReference>
<evidence type="ECO:0000256" key="1">
    <source>
        <dbReference type="SAM" id="MobiDB-lite"/>
    </source>
</evidence>
<feature type="signal peptide" evidence="2">
    <location>
        <begin position="1"/>
        <end position="19"/>
    </location>
</feature>
<evidence type="ECO:0000313" key="3">
    <source>
        <dbReference type="EMBL" id="SFQ51577.1"/>
    </source>
</evidence>
<feature type="compositionally biased region" description="Polar residues" evidence="1">
    <location>
        <begin position="132"/>
        <end position="144"/>
    </location>
</feature>
<dbReference type="EMBL" id="FOXK01000026">
    <property type="protein sequence ID" value="SFQ51577.1"/>
    <property type="molecule type" value="Genomic_DNA"/>
</dbReference>
<evidence type="ECO:0000256" key="2">
    <source>
        <dbReference type="SAM" id="SignalP"/>
    </source>
</evidence>
<protein>
    <recommendedName>
        <fullName evidence="5">Lipoprotein SmpA/OmlA domain-containing protein</fullName>
    </recommendedName>
</protein>
<evidence type="ECO:0000313" key="4">
    <source>
        <dbReference type="Proteomes" id="UP000182025"/>
    </source>
</evidence>
<evidence type="ECO:0008006" key="5">
    <source>
        <dbReference type="Google" id="ProtNLM"/>
    </source>
</evidence>
<keyword evidence="2" id="KW-0732">Signal</keyword>
<feature type="compositionally biased region" description="Low complexity" evidence="1">
    <location>
        <begin position="116"/>
        <end position="128"/>
    </location>
</feature>
<dbReference type="PROSITE" id="PS51257">
    <property type="entry name" value="PROKAR_LIPOPROTEIN"/>
    <property type="match status" value="1"/>
</dbReference>
<feature type="region of interest" description="Disordered" evidence="1">
    <location>
        <begin position="116"/>
        <end position="144"/>
    </location>
</feature>
<feature type="chain" id="PRO_5010235209" description="Lipoprotein SmpA/OmlA domain-containing protein" evidence="2">
    <location>
        <begin position="20"/>
        <end position="160"/>
    </location>
</feature>
<dbReference type="AlphaFoldDB" id="A0A1I5Z634"/>
<reference evidence="4" key="1">
    <citation type="submission" date="2016-10" db="EMBL/GenBank/DDBJ databases">
        <authorList>
            <person name="Varghese N."/>
            <person name="Submissions S."/>
        </authorList>
    </citation>
    <scope>NUCLEOTIDE SEQUENCE [LARGE SCALE GENOMIC DNA]</scope>
    <source>
        <strain evidence="4">JCM 15604</strain>
    </source>
</reference>
<accession>A0A1I5Z634</accession>
<organism evidence="3 4">
    <name type="scientific">Ectopseudomonas toyotomiensis</name>
    <dbReference type="NCBI Taxonomy" id="554344"/>
    <lineage>
        <taxon>Bacteria</taxon>
        <taxon>Pseudomonadati</taxon>
        <taxon>Pseudomonadota</taxon>
        <taxon>Gammaproteobacteria</taxon>
        <taxon>Pseudomonadales</taxon>
        <taxon>Pseudomonadaceae</taxon>
        <taxon>Ectopseudomonas</taxon>
    </lineage>
</organism>
<proteinExistence type="predicted"/>